<evidence type="ECO:0000313" key="7">
    <source>
        <dbReference type="EMBL" id="TWV51371.1"/>
    </source>
</evidence>
<evidence type="ECO:0000313" key="9">
    <source>
        <dbReference type="Proteomes" id="UP000315444"/>
    </source>
</evidence>
<dbReference type="Proteomes" id="UP000315444">
    <property type="component" value="Unassembled WGS sequence"/>
</dbReference>
<evidence type="ECO:0000313" key="11">
    <source>
        <dbReference type="Proteomes" id="UP000319026"/>
    </source>
</evidence>
<evidence type="ECO:0000313" key="12">
    <source>
        <dbReference type="Proteomes" id="UP000429838"/>
    </source>
</evidence>
<dbReference type="NCBIfam" id="TIGR02115">
    <property type="entry name" value="potass_kdpF"/>
    <property type="match status" value="1"/>
</dbReference>
<evidence type="ECO:0000313" key="5">
    <source>
        <dbReference type="EMBL" id="KAA5210006.1"/>
    </source>
</evidence>
<dbReference type="Proteomes" id="UP000318041">
    <property type="component" value="Unassembled WGS sequence"/>
</dbReference>
<dbReference type="EMBL" id="VOHY01000001">
    <property type="protein sequence ID" value="TWV79654.1"/>
    <property type="molecule type" value="Genomic_DNA"/>
</dbReference>
<keyword evidence="1" id="KW-0812">Transmembrane</keyword>
<evidence type="ECO:0000313" key="3">
    <source>
        <dbReference type="EMBL" id="KAA4998540.1"/>
    </source>
</evidence>
<dbReference type="EMBL" id="VOHT01000002">
    <property type="protein sequence ID" value="TWV51371.1"/>
    <property type="molecule type" value="Genomic_DNA"/>
</dbReference>
<feature type="transmembrane region" description="Helical" evidence="1">
    <location>
        <begin position="6"/>
        <end position="21"/>
    </location>
</feature>
<dbReference type="Proteomes" id="UP000429838">
    <property type="component" value="Unassembled WGS sequence"/>
</dbReference>
<dbReference type="Proteomes" id="UP000460666">
    <property type="component" value="Unassembled WGS sequence"/>
</dbReference>
<dbReference type="GO" id="GO:0008556">
    <property type="term" value="F:P-type potassium transmembrane transporter activity"/>
    <property type="evidence" value="ECO:0007669"/>
    <property type="project" value="InterPro"/>
</dbReference>
<dbReference type="Pfam" id="PF09604">
    <property type="entry name" value="Potass_KdpF"/>
    <property type="match status" value="1"/>
</dbReference>
<sequence length="26" mass="3128">MYTTLFVVGIILFSYLTYVLIRPEKF</sequence>
<proteinExistence type="predicted"/>
<dbReference type="GO" id="GO:0005886">
    <property type="term" value="C:plasma membrane"/>
    <property type="evidence" value="ECO:0007669"/>
    <property type="project" value="InterPro"/>
</dbReference>
<organism evidence="8 10">
    <name type="scientific">Bacteroides fragilis</name>
    <dbReference type="NCBI Taxonomy" id="817"/>
    <lineage>
        <taxon>Bacteria</taxon>
        <taxon>Pseudomonadati</taxon>
        <taxon>Bacteroidota</taxon>
        <taxon>Bacteroidia</taxon>
        <taxon>Bacteroidales</taxon>
        <taxon>Bacteroidaceae</taxon>
        <taxon>Bacteroides</taxon>
    </lineage>
</organism>
<reference evidence="12 13" key="1">
    <citation type="journal article" date="2019" name="Nat. Med.">
        <title>A library of human gut bacterial isolates paired with longitudinal multiomics data enables mechanistic microbiome research.</title>
        <authorList>
            <person name="Poyet M."/>
            <person name="Groussin M."/>
            <person name="Gibbons S.M."/>
            <person name="Avila-Pacheco J."/>
            <person name="Jiang X."/>
            <person name="Kearney S.M."/>
            <person name="Perrotta A.R."/>
            <person name="Berdy B."/>
            <person name="Zhao S."/>
            <person name="Lieberman T.D."/>
            <person name="Swanson P.K."/>
            <person name="Smith M."/>
            <person name="Roesemann S."/>
            <person name="Alexander J.E."/>
            <person name="Rich S.A."/>
            <person name="Livny J."/>
            <person name="Vlamakis H."/>
            <person name="Clish C."/>
            <person name="Bullock K."/>
            <person name="Deik A."/>
            <person name="Scott J."/>
            <person name="Pierce K.A."/>
            <person name="Xavier R.J."/>
            <person name="Alm E.J."/>
        </authorList>
    </citation>
    <scope>NUCLEOTIDE SEQUENCE [LARGE SCALE GENOMIC DNA]</scope>
    <source>
        <strain evidence="5 12">BIOML-A1</strain>
        <strain evidence="2 15">BIOML-A106</strain>
        <strain evidence="3 14">BIOML-A46</strain>
        <strain evidence="4 13">BIOML-A7</strain>
    </source>
</reference>
<evidence type="ECO:0000313" key="6">
    <source>
        <dbReference type="EMBL" id="TWV43336.1"/>
    </source>
</evidence>
<dbReference type="EMBL" id="VOHV01000002">
    <property type="protein sequence ID" value="TWV43336.1"/>
    <property type="molecule type" value="Genomic_DNA"/>
</dbReference>
<evidence type="ECO:0000313" key="13">
    <source>
        <dbReference type="Proteomes" id="UP000436803"/>
    </source>
</evidence>
<reference evidence="6 9" key="2">
    <citation type="submission" date="2019-07" db="EMBL/GenBank/DDBJ databases">
        <title>Genome sequencing of Bacteroides fragilis.</title>
        <authorList>
            <person name="Galasyn E.V."/>
            <person name="Ruoff K.L."/>
            <person name="Price C.E."/>
            <person name="Valls R.A."/>
            <person name="O'Toole G.A."/>
        </authorList>
    </citation>
    <scope>NUCLEOTIDE SEQUENCE [LARGE SCALE GENOMIC DNA]</scope>
    <source>
        <strain evidence="6 9">AD135F_1B</strain>
    </source>
</reference>
<dbReference type="EMBL" id="VWCJ01000005">
    <property type="protein sequence ID" value="KAA4998540.1"/>
    <property type="molecule type" value="Genomic_DNA"/>
</dbReference>
<evidence type="ECO:0000313" key="14">
    <source>
        <dbReference type="Proteomes" id="UP000460666"/>
    </source>
</evidence>
<comment type="caution">
    <text evidence="8">The sequence shown here is derived from an EMBL/GenBank/DDBJ whole genome shotgun (WGS) entry which is preliminary data.</text>
</comment>
<dbReference type="EMBL" id="VWAW01000003">
    <property type="protein sequence ID" value="KAA5177205.1"/>
    <property type="molecule type" value="Genomic_DNA"/>
</dbReference>
<dbReference type="GeneID" id="96991328"/>
<dbReference type="Proteomes" id="UP000479773">
    <property type="component" value="Unassembled WGS sequence"/>
</dbReference>
<evidence type="ECO:0000313" key="15">
    <source>
        <dbReference type="Proteomes" id="UP000479773"/>
    </source>
</evidence>
<reference evidence="8 10" key="4">
    <citation type="submission" date="2019-08" db="EMBL/GenBank/DDBJ databases">
        <title>Genome sequencing of Bacteroides fragilis Sample_iSURF_9.</title>
        <authorList>
            <person name="Chandler J.E."/>
            <person name="Ruoff K.L."/>
            <person name="Price C.E."/>
            <person name="Valls R.A."/>
            <person name="O'Toole G.A."/>
        </authorList>
    </citation>
    <scope>NUCLEOTIDE SEQUENCE [LARGE SCALE GENOMIC DNA]</scope>
    <source>
        <strain evidence="8 10">CFPLTA004_1B</strain>
    </source>
</reference>
<dbReference type="EMBL" id="VWEQ01000006">
    <property type="protein sequence ID" value="KAA4753549.1"/>
    <property type="molecule type" value="Genomic_DNA"/>
</dbReference>
<dbReference type="Proteomes" id="UP000436803">
    <property type="component" value="Unassembled WGS sequence"/>
</dbReference>
<dbReference type="AlphaFoldDB" id="A0A3E5IEK2"/>
<dbReference type="InterPro" id="IPR011726">
    <property type="entry name" value="KdpF"/>
</dbReference>
<evidence type="ECO:0000313" key="2">
    <source>
        <dbReference type="EMBL" id="KAA4753549.1"/>
    </source>
</evidence>
<dbReference type="EMBL" id="VWAQ01000002">
    <property type="protein sequence ID" value="KAA5210006.1"/>
    <property type="molecule type" value="Genomic_DNA"/>
</dbReference>
<reference evidence="7 11" key="3">
    <citation type="submission" date="2019-07" db="EMBL/GenBank/DDBJ databases">
        <title>Genome Sequencing of Bacteroides fragilis.</title>
        <authorList>
            <person name="Pinto K.M."/>
            <person name="Ruoff K.L."/>
            <person name="Price C.E."/>
            <person name="Valls R.A."/>
            <person name="O'Toole G.A."/>
        </authorList>
    </citation>
    <scope>NUCLEOTIDE SEQUENCE [LARGE SCALE GENOMIC DNA]</scope>
    <source>
        <strain evidence="7 11">AD135F_3B</strain>
    </source>
</reference>
<keyword evidence="1" id="KW-1133">Transmembrane helix</keyword>
<gene>
    <name evidence="8" type="primary">kdpF</name>
    <name evidence="5" type="ORF">F2Z25_02785</name>
    <name evidence="4" type="ORF">F2Z29_04805</name>
    <name evidence="3" type="ORF">F2Z89_09970</name>
    <name evidence="2" type="ORF">F3B44_08845</name>
    <name evidence="7" type="ORF">FSA03_04065</name>
    <name evidence="6" type="ORF">FSA06_04675</name>
    <name evidence="8" type="ORF">FSA08_00360</name>
</gene>
<evidence type="ECO:0000313" key="4">
    <source>
        <dbReference type="EMBL" id="KAA5177205.1"/>
    </source>
</evidence>
<evidence type="ECO:0000256" key="1">
    <source>
        <dbReference type="SAM" id="Phobius"/>
    </source>
</evidence>
<dbReference type="Proteomes" id="UP000319026">
    <property type="component" value="Unassembled WGS sequence"/>
</dbReference>
<evidence type="ECO:0000313" key="8">
    <source>
        <dbReference type="EMBL" id="TWV79654.1"/>
    </source>
</evidence>
<protein>
    <submittedName>
        <fullName evidence="8">K(+)-transporting ATPase subunit F</fullName>
    </submittedName>
</protein>
<keyword evidence="1" id="KW-0472">Membrane</keyword>
<dbReference type="RefSeq" id="WP_077687938.1">
    <property type="nucleotide sequence ID" value="NZ_BAABYZ010000001.1"/>
</dbReference>
<name>A0A3E5IEK2_BACFG</name>
<accession>A0A3E5IEK2</accession>
<evidence type="ECO:0000313" key="10">
    <source>
        <dbReference type="Proteomes" id="UP000318041"/>
    </source>
</evidence>